<name>A0A316DDD1_9BACL</name>
<gene>
    <name evidence="1" type="ORF">C7459_10194</name>
</gene>
<dbReference type="RefSeq" id="WP_170119183.1">
    <property type="nucleotide sequence ID" value="NZ_QGGL01000001.1"/>
</dbReference>
<dbReference type="InterPro" id="IPR030910">
    <property type="entry name" value="SLAP_dom"/>
</dbReference>
<evidence type="ECO:0000313" key="2">
    <source>
        <dbReference type="Proteomes" id="UP000245634"/>
    </source>
</evidence>
<dbReference type="EMBL" id="QGGL01000001">
    <property type="protein sequence ID" value="PWK16231.1"/>
    <property type="molecule type" value="Genomic_DNA"/>
</dbReference>
<dbReference type="Proteomes" id="UP000245634">
    <property type="component" value="Unassembled WGS sequence"/>
</dbReference>
<organism evidence="1 2">
    <name type="scientific">Tumebacillus permanentifrigoris</name>
    <dbReference type="NCBI Taxonomy" id="378543"/>
    <lineage>
        <taxon>Bacteria</taxon>
        <taxon>Bacillati</taxon>
        <taxon>Bacillota</taxon>
        <taxon>Bacilli</taxon>
        <taxon>Bacillales</taxon>
        <taxon>Alicyclobacillaceae</taxon>
        <taxon>Tumebacillus</taxon>
    </lineage>
</organism>
<comment type="caution">
    <text evidence="1">The sequence shown here is derived from an EMBL/GenBank/DDBJ whole genome shotgun (WGS) entry which is preliminary data.</text>
</comment>
<sequence length="169" mass="19164">MAAQNQNFFTRLFARKQQDEVVVQPELDESKIATNAQTLPHTLLALTPEQEAAFPEEVKVDLQKRVAKLPPINVGEFNFVPFEAGQLQGGYYVKVFIRNGRDVSEEIGLEQVPLHLVDASGEKVASGLFRVQNFGTLKFGEARFWSFAWRADQIKKPDADFSRFTVEFE</sequence>
<dbReference type="AlphaFoldDB" id="A0A316DDD1"/>
<protein>
    <submittedName>
        <fullName evidence="1">SLAP domain-containing protein</fullName>
    </submittedName>
</protein>
<reference evidence="1 2" key="1">
    <citation type="submission" date="2018-05" db="EMBL/GenBank/DDBJ databases">
        <title>Genomic Encyclopedia of Type Strains, Phase IV (KMG-IV): sequencing the most valuable type-strain genomes for metagenomic binning, comparative biology and taxonomic classification.</title>
        <authorList>
            <person name="Goeker M."/>
        </authorList>
    </citation>
    <scope>NUCLEOTIDE SEQUENCE [LARGE SCALE GENOMIC DNA]</scope>
    <source>
        <strain evidence="1 2">DSM 18773</strain>
    </source>
</reference>
<proteinExistence type="predicted"/>
<keyword evidence="2" id="KW-1185">Reference proteome</keyword>
<dbReference type="NCBIfam" id="TIGR04398">
    <property type="entry name" value="SLAP_DUP"/>
    <property type="match status" value="1"/>
</dbReference>
<accession>A0A316DDD1</accession>
<evidence type="ECO:0000313" key="1">
    <source>
        <dbReference type="EMBL" id="PWK16231.1"/>
    </source>
</evidence>